<dbReference type="Proteomes" id="UP000492821">
    <property type="component" value="Unassembled WGS sequence"/>
</dbReference>
<organism evidence="2 3">
    <name type="scientific">Panagrellus redivivus</name>
    <name type="common">Microworm</name>
    <dbReference type="NCBI Taxonomy" id="6233"/>
    <lineage>
        <taxon>Eukaryota</taxon>
        <taxon>Metazoa</taxon>
        <taxon>Ecdysozoa</taxon>
        <taxon>Nematoda</taxon>
        <taxon>Chromadorea</taxon>
        <taxon>Rhabditida</taxon>
        <taxon>Tylenchina</taxon>
        <taxon>Panagrolaimomorpha</taxon>
        <taxon>Panagrolaimoidea</taxon>
        <taxon>Panagrolaimidae</taxon>
        <taxon>Panagrellus</taxon>
    </lineage>
</organism>
<protein>
    <submittedName>
        <fullName evidence="3">Histone-fold-containing protein</fullName>
    </submittedName>
</protein>
<accession>A0A7E4VI85</accession>
<dbReference type="WBParaSite" id="Pan_g21454.t1">
    <property type="protein sequence ID" value="Pan_g21454.t1"/>
    <property type="gene ID" value="Pan_g21454"/>
</dbReference>
<dbReference type="AlphaFoldDB" id="A0A7E4VI85"/>
<feature type="compositionally biased region" description="Basic residues" evidence="1">
    <location>
        <begin position="92"/>
        <end position="102"/>
    </location>
</feature>
<evidence type="ECO:0000313" key="2">
    <source>
        <dbReference type="Proteomes" id="UP000492821"/>
    </source>
</evidence>
<feature type="region of interest" description="Disordered" evidence="1">
    <location>
        <begin position="1"/>
        <end position="22"/>
    </location>
</feature>
<feature type="region of interest" description="Disordered" evidence="1">
    <location>
        <begin position="248"/>
        <end position="301"/>
    </location>
</feature>
<feature type="region of interest" description="Disordered" evidence="1">
    <location>
        <begin position="65"/>
        <end position="113"/>
    </location>
</feature>
<feature type="compositionally biased region" description="Low complexity" evidence="1">
    <location>
        <begin position="66"/>
        <end position="83"/>
    </location>
</feature>
<proteinExistence type="predicted"/>
<feature type="compositionally biased region" description="Acidic residues" evidence="1">
    <location>
        <begin position="248"/>
        <end position="277"/>
    </location>
</feature>
<evidence type="ECO:0000313" key="3">
    <source>
        <dbReference type="WBParaSite" id="Pan_g21454.t1"/>
    </source>
</evidence>
<reference evidence="3" key="2">
    <citation type="submission" date="2020-10" db="UniProtKB">
        <authorList>
            <consortium name="WormBaseParasite"/>
        </authorList>
    </citation>
    <scope>IDENTIFICATION</scope>
</reference>
<keyword evidence="2" id="KW-1185">Reference proteome</keyword>
<name>A0A7E4VI85_PANRE</name>
<reference evidence="2" key="1">
    <citation type="journal article" date="2013" name="Genetics">
        <title>The draft genome and transcriptome of Panagrellus redivivus are shaped by the harsh demands of a free-living lifestyle.</title>
        <authorList>
            <person name="Srinivasan J."/>
            <person name="Dillman A.R."/>
            <person name="Macchietto M.G."/>
            <person name="Heikkinen L."/>
            <person name="Lakso M."/>
            <person name="Fracchia K.M."/>
            <person name="Antoshechkin I."/>
            <person name="Mortazavi A."/>
            <person name="Wong G."/>
            <person name="Sternberg P.W."/>
        </authorList>
    </citation>
    <scope>NUCLEOTIDE SEQUENCE [LARGE SCALE GENOMIC DNA]</scope>
    <source>
        <strain evidence="2">MT8872</strain>
    </source>
</reference>
<evidence type="ECO:0000256" key="1">
    <source>
        <dbReference type="SAM" id="MobiDB-lite"/>
    </source>
</evidence>
<sequence length="301" mass="33556">MSTVAKRPQKQPASTPQLIAAPAPQMIAAPGSQLIAVKASEPTSEVQQPQTYYVIHTMPVVSTASTTQPAADAPTGAPAGAPTKVYGLPPAKRPRGKYHKRQRSPDLPRTRKIASKPFSELGDRQKQRVRKEFDEMLNAFCERHKIEDKADLCDKYCPTKLQKKLTGDETYQLQTKLKFSGKTMNKLRSILNGHGCNVFASKRAVKIIEERILAEHADLREGGEVDIDEHIEVDGDTSGELDVDVDEEIEVDESPDMGYDDEEHYEEEALEGDEEAHEYEVNTSDEYVETPMDYVDVGQVQ</sequence>